<evidence type="ECO:0000313" key="1">
    <source>
        <dbReference type="EMBL" id="STF45172.1"/>
    </source>
</evidence>
<name>A0A376LLU3_ECOLX</name>
<gene>
    <name evidence="1" type="ORF">NCTC7928_05937</name>
</gene>
<dbReference type="EMBL" id="UGAB01000002">
    <property type="protein sequence ID" value="STF45172.1"/>
    <property type="molecule type" value="Genomic_DNA"/>
</dbReference>
<proteinExistence type="predicted"/>
<evidence type="ECO:0000313" key="2">
    <source>
        <dbReference type="Proteomes" id="UP000254877"/>
    </source>
</evidence>
<protein>
    <submittedName>
        <fullName evidence="1">Uncharacterized protein</fullName>
    </submittedName>
</protein>
<sequence length="88" mass="9205">MAGVGIAQIGRHRHDGGIAVGQASSGFLHSFSLKQAIDAVVEQNAEASLNFENAQTGLSGQLRDARRLRQISQQQILRPAAVSGVPSG</sequence>
<dbReference type="AlphaFoldDB" id="A0A376LLU3"/>
<reference evidence="1 2" key="1">
    <citation type="submission" date="2018-06" db="EMBL/GenBank/DDBJ databases">
        <authorList>
            <consortium name="Pathogen Informatics"/>
            <person name="Doyle S."/>
        </authorList>
    </citation>
    <scope>NUCLEOTIDE SEQUENCE [LARGE SCALE GENOMIC DNA]</scope>
    <source>
        <strain evidence="1 2">NCTC7928</strain>
    </source>
</reference>
<accession>A0A376LLU3</accession>
<dbReference type="Proteomes" id="UP000254877">
    <property type="component" value="Unassembled WGS sequence"/>
</dbReference>
<organism evidence="1 2">
    <name type="scientific">Escherichia coli</name>
    <dbReference type="NCBI Taxonomy" id="562"/>
    <lineage>
        <taxon>Bacteria</taxon>
        <taxon>Pseudomonadati</taxon>
        <taxon>Pseudomonadota</taxon>
        <taxon>Gammaproteobacteria</taxon>
        <taxon>Enterobacterales</taxon>
        <taxon>Enterobacteriaceae</taxon>
        <taxon>Escherichia</taxon>
    </lineage>
</organism>